<evidence type="ECO:0000256" key="5">
    <source>
        <dbReference type="ARBA" id="ARBA00023141"/>
    </source>
</evidence>
<dbReference type="GO" id="GO:0003866">
    <property type="term" value="F:3-phosphoshikimate 1-carboxyvinyltransferase activity"/>
    <property type="evidence" value="ECO:0007669"/>
    <property type="project" value="UniProtKB-EC"/>
</dbReference>
<comment type="subcellular location">
    <subcellularLocation>
        <location evidence="7">Cytoplasm</location>
    </subcellularLocation>
</comment>
<feature type="binding site" evidence="7">
    <location>
        <position position="194"/>
    </location>
    <ligand>
        <name>3-phosphoshikimate</name>
        <dbReference type="ChEBI" id="CHEBI:145989"/>
    </ligand>
</feature>
<dbReference type="Gene3D" id="3.65.10.10">
    <property type="entry name" value="Enolpyruvate transferase domain"/>
    <property type="match status" value="2"/>
</dbReference>
<feature type="binding site" evidence="7">
    <location>
        <position position="18"/>
    </location>
    <ligand>
        <name>phosphoenolpyruvate</name>
        <dbReference type="ChEBI" id="CHEBI:58702"/>
    </ligand>
</feature>
<dbReference type="Pfam" id="PF00275">
    <property type="entry name" value="EPSP_synthase"/>
    <property type="match status" value="1"/>
</dbReference>
<dbReference type="PIRSF" id="PIRSF000505">
    <property type="entry name" value="EPSPS"/>
    <property type="match status" value="1"/>
</dbReference>
<comment type="subunit">
    <text evidence="7">Monomer.</text>
</comment>
<evidence type="ECO:0000313" key="10">
    <source>
        <dbReference type="Proteomes" id="UP001203004"/>
    </source>
</evidence>
<feature type="binding site" evidence="7">
    <location>
        <position position="406"/>
    </location>
    <ligand>
        <name>phosphoenolpyruvate</name>
        <dbReference type="ChEBI" id="CHEBI:58702"/>
    </ligand>
</feature>
<dbReference type="EC" id="2.5.1.19" evidence="7"/>
<name>A0ABT0MAK5_9BACL</name>
<comment type="caution">
    <text evidence="9">The sequence shown here is derived from an EMBL/GenBank/DDBJ whole genome shotgun (WGS) entry which is preliminary data.</text>
</comment>
<feature type="binding site" evidence="7">
    <location>
        <position position="337"/>
    </location>
    <ligand>
        <name>phosphoenolpyruvate</name>
        <dbReference type="ChEBI" id="CHEBI:58702"/>
    </ligand>
</feature>
<comment type="pathway">
    <text evidence="1 7">Metabolic intermediate biosynthesis; chorismate biosynthesis; chorismate from D-erythrose 4-phosphate and phosphoenolpyruvate: step 6/7.</text>
</comment>
<evidence type="ECO:0000313" key="9">
    <source>
        <dbReference type="EMBL" id="MCL1631899.1"/>
    </source>
</evidence>
<keyword evidence="4 7" id="KW-0808">Transferase</keyword>
<organism evidence="9 10">
    <name type="scientific">Sporolactobacillus mangiferae</name>
    <dbReference type="NCBI Taxonomy" id="2940498"/>
    <lineage>
        <taxon>Bacteria</taxon>
        <taxon>Bacillati</taxon>
        <taxon>Bacillota</taxon>
        <taxon>Bacilli</taxon>
        <taxon>Bacillales</taxon>
        <taxon>Sporolactobacillaceae</taxon>
        <taxon>Sporolactobacillus</taxon>
    </lineage>
</organism>
<proteinExistence type="inferred from homology"/>
<keyword evidence="10" id="KW-1185">Reference proteome</keyword>
<feature type="binding site" evidence="7">
    <location>
        <position position="379"/>
    </location>
    <ligand>
        <name>phosphoenolpyruvate</name>
        <dbReference type="ChEBI" id="CHEBI:58702"/>
    </ligand>
</feature>
<accession>A0ABT0MAK5</accession>
<evidence type="ECO:0000256" key="3">
    <source>
        <dbReference type="ARBA" id="ARBA00022605"/>
    </source>
</evidence>
<evidence type="ECO:0000256" key="1">
    <source>
        <dbReference type="ARBA" id="ARBA00004811"/>
    </source>
</evidence>
<evidence type="ECO:0000256" key="7">
    <source>
        <dbReference type="HAMAP-Rule" id="MF_00210"/>
    </source>
</evidence>
<feature type="binding site" evidence="7">
    <location>
        <position position="166"/>
    </location>
    <ligand>
        <name>3-phosphoshikimate</name>
        <dbReference type="ChEBI" id="CHEBI:145989"/>
    </ligand>
</feature>
<dbReference type="InterPro" id="IPR013792">
    <property type="entry name" value="RNA3'P_cycl/enolpyr_Trfase_a/b"/>
</dbReference>
<dbReference type="HAMAP" id="MF_00210">
    <property type="entry name" value="EPSP_synth"/>
    <property type="match status" value="1"/>
</dbReference>
<feature type="binding site" evidence="7">
    <location>
        <position position="123"/>
    </location>
    <ligand>
        <name>phosphoenolpyruvate</name>
        <dbReference type="ChEBI" id="CHEBI:58702"/>
    </ligand>
</feature>
<comment type="similarity">
    <text evidence="2 7">Belongs to the EPSP synthase family.</text>
</comment>
<comment type="function">
    <text evidence="7">Catalyzes the transfer of the enolpyruvyl moiety of phosphoenolpyruvate (PEP) to the 5-hydroxyl of shikimate-3-phosphate (S3P) to produce enolpyruvyl shikimate-3-phosphate and inorganic phosphate.</text>
</comment>
<feature type="binding site" evidence="7">
    <location>
        <position position="168"/>
    </location>
    <ligand>
        <name>3-phosphoshikimate</name>
        <dbReference type="ChEBI" id="CHEBI:145989"/>
    </ligand>
</feature>
<dbReference type="CDD" id="cd01556">
    <property type="entry name" value="EPSP_synthase"/>
    <property type="match status" value="1"/>
</dbReference>
<dbReference type="InterPro" id="IPR001986">
    <property type="entry name" value="Enolpyruvate_Tfrase_dom"/>
</dbReference>
<evidence type="ECO:0000256" key="4">
    <source>
        <dbReference type="ARBA" id="ARBA00022679"/>
    </source>
</evidence>
<dbReference type="InterPro" id="IPR006264">
    <property type="entry name" value="EPSP_synthase"/>
</dbReference>
<feature type="binding site" evidence="7">
    <location>
        <position position="19"/>
    </location>
    <ligand>
        <name>3-phosphoshikimate</name>
        <dbReference type="ChEBI" id="CHEBI:145989"/>
    </ligand>
</feature>
<gene>
    <name evidence="7 9" type="primary">aroA</name>
    <name evidence="9" type="ORF">M3N64_08030</name>
</gene>
<protein>
    <recommendedName>
        <fullName evidence="7">3-phosphoshikimate 1-carboxyvinyltransferase</fullName>
        <ecNumber evidence="7">2.5.1.19</ecNumber>
    </recommendedName>
    <alternativeName>
        <fullName evidence="7">5-enolpyruvylshikimate-3-phosphate synthase</fullName>
        <shortName evidence="7">EPSP synthase</shortName>
        <shortName evidence="7">EPSPS</shortName>
    </alternativeName>
</protein>
<feature type="binding site" evidence="7">
    <location>
        <position position="23"/>
    </location>
    <ligand>
        <name>3-phosphoshikimate</name>
        <dbReference type="ChEBI" id="CHEBI:145989"/>
    </ligand>
</feature>
<sequence length="424" mass="46094">MQLSATQFTGNAFVPPSKSYAHRAIIAASLAYGTSLIKNIDLSNDILATIQAMRTLGAKITVGHTEEHSRSVLTITGRNNHSGLQIPLIDCHESGSTLRFLIPVVLSLYKEAVFTGSPGLARRSLAPYQSLFRQKSILWKQQPKQFPIQLKGQLYAGDFPISGKVSSQLISGLMFALPLLEATSTIHVTDALESKNYVMLTMDVLQRFGITIRGEDQFYEINPEFYHSADFQVEGDWSQAAFLLIMGVLGGRIAIHGLNRNSNQGDRVIESILTAMNGKIYWEKNVLFAEKSELKAVSVDVSQCPDLAPALAGVMALARGRSTIKGGKRLRDKESDRISSVVGLLNQLGAVVTETEEGMIIDGVPTLHGASISSHNDHRLAMMAASLSAAISGEKIDLAQASAVAKSWPDFYQTFKKLGGQCNE</sequence>
<keyword evidence="7" id="KW-0963">Cytoplasm</keyword>
<reference evidence="9 10" key="1">
    <citation type="submission" date="2022-05" db="EMBL/GenBank/DDBJ databases">
        <title>Sporolactobacillus sp nov CPB3-1, isolated from tree bark (Mangifera indica L.).</title>
        <authorList>
            <person name="Phuengjayaem S."/>
            <person name="Tanasupawat S."/>
        </authorList>
    </citation>
    <scope>NUCLEOTIDE SEQUENCE [LARGE SCALE GENOMIC DNA]</scope>
    <source>
        <strain evidence="9 10">CPB3-1</strain>
    </source>
</reference>
<dbReference type="Proteomes" id="UP001203004">
    <property type="component" value="Unassembled WGS sequence"/>
</dbReference>
<evidence type="ECO:0000256" key="6">
    <source>
        <dbReference type="ARBA" id="ARBA00044633"/>
    </source>
</evidence>
<dbReference type="EMBL" id="JAMAST010000007">
    <property type="protein sequence ID" value="MCL1631899.1"/>
    <property type="molecule type" value="Genomic_DNA"/>
</dbReference>
<feature type="active site" description="Proton acceptor" evidence="7">
    <location>
        <position position="306"/>
    </location>
</feature>
<feature type="binding site" evidence="7">
    <location>
        <position position="333"/>
    </location>
    <ligand>
        <name>3-phosphoshikimate</name>
        <dbReference type="ChEBI" id="CHEBI:145989"/>
    </ligand>
</feature>
<dbReference type="InterPro" id="IPR036968">
    <property type="entry name" value="Enolpyruvate_Tfrase_sf"/>
</dbReference>
<dbReference type="SUPFAM" id="SSF55205">
    <property type="entry name" value="EPT/RTPC-like"/>
    <property type="match status" value="1"/>
</dbReference>
<keyword evidence="3 7" id="KW-0028">Amino-acid biosynthesis</keyword>
<dbReference type="PROSITE" id="PS00885">
    <property type="entry name" value="EPSP_SYNTHASE_2"/>
    <property type="match status" value="1"/>
</dbReference>
<dbReference type="RefSeq" id="WP_249100788.1">
    <property type="nucleotide sequence ID" value="NZ_JAMAST010000007.1"/>
</dbReference>
<evidence type="ECO:0000256" key="2">
    <source>
        <dbReference type="ARBA" id="ARBA00009948"/>
    </source>
</evidence>
<keyword evidence="5 7" id="KW-0057">Aromatic amino acid biosynthesis</keyword>
<dbReference type="NCBIfam" id="TIGR01356">
    <property type="entry name" value="aroA"/>
    <property type="match status" value="1"/>
</dbReference>
<comment type="catalytic activity">
    <reaction evidence="6">
        <text>3-phosphoshikimate + phosphoenolpyruvate = 5-O-(1-carboxyvinyl)-3-phosphoshikimate + phosphate</text>
        <dbReference type="Rhea" id="RHEA:21256"/>
        <dbReference type="ChEBI" id="CHEBI:43474"/>
        <dbReference type="ChEBI" id="CHEBI:57701"/>
        <dbReference type="ChEBI" id="CHEBI:58702"/>
        <dbReference type="ChEBI" id="CHEBI:145989"/>
        <dbReference type="EC" id="2.5.1.19"/>
    </reaction>
    <physiologicalReaction direction="left-to-right" evidence="6">
        <dbReference type="Rhea" id="RHEA:21257"/>
    </physiologicalReaction>
</comment>
<feature type="binding site" evidence="7">
    <location>
        <position position="306"/>
    </location>
    <ligand>
        <name>3-phosphoshikimate</name>
        <dbReference type="ChEBI" id="CHEBI:145989"/>
    </ligand>
</feature>
<feature type="binding site" evidence="7">
    <location>
        <position position="18"/>
    </location>
    <ligand>
        <name>3-phosphoshikimate</name>
        <dbReference type="ChEBI" id="CHEBI:145989"/>
    </ligand>
</feature>
<dbReference type="InterPro" id="IPR023193">
    <property type="entry name" value="EPSP_synthase_CS"/>
</dbReference>
<feature type="binding site" evidence="7">
    <location>
        <position position="167"/>
    </location>
    <ligand>
        <name>3-phosphoshikimate</name>
        <dbReference type="ChEBI" id="CHEBI:145989"/>
    </ligand>
</feature>
<feature type="domain" description="Enolpyruvate transferase" evidence="8">
    <location>
        <begin position="8"/>
        <end position="414"/>
    </location>
</feature>
<feature type="binding site" evidence="7">
    <location>
        <position position="95"/>
    </location>
    <ligand>
        <name>phosphoenolpyruvate</name>
        <dbReference type="ChEBI" id="CHEBI:58702"/>
    </ligand>
</feature>
<dbReference type="PANTHER" id="PTHR21090">
    <property type="entry name" value="AROM/DEHYDROQUINATE SYNTHASE"/>
    <property type="match status" value="1"/>
</dbReference>
<evidence type="ECO:0000259" key="8">
    <source>
        <dbReference type="Pfam" id="PF00275"/>
    </source>
</evidence>
<comment type="caution">
    <text evidence="7">Lacks conserved residue(s) required for the propagation of feature annotation.</text>
</comment>
<dbReference type="PANTHER" id="PTHR21090:SF5">
    <property type="entry name" value="PENTAFUNCTIONAL AROM POLYPEPTIDE"/>
    <property type="match status" value="1"/>
</dbReference>
<feature type="binding site" evidence="7">
    <location>
        <position position="168"/>
    </location>
    <ligand>
        <name>phosphoenolpyruvate</name>
        <dbReference type="ChEBI" id="CHEBI:58702"/>
    </ligand>
</feature>